<organism evidence="1 2">
    <name type="scientific">Rhododendron molle</name>
    <name type="common">Chinese azalea</name>
    <name type="synonym">Azalea mollis</name>
    <dbReference type="NCBI Taxonomy" id="49168"/>
    <lineage>
        <taxon>Eukaryota</taxon>
        <taxon>Viridiplantae</taxon>
        <taxon>Streptophyta</taxon>
        <taxon>Embryophyta</taxon>
        <taxon>Tracheophyta</taxon>
        <taxon>Spermatophyta</taxon>
        <taxon>Magnoliopsida</taxon>
        <taxon>eudicotyledons</taxon>
        <taxon>Gunneridae</taxon>
        <taxon>Pentapetalae</taxon>
        <taxon>asterids</taxon>
        <taxon>Ericales</taxon>
        <taxon>Ericaceae</taxon>
        <taxon>Ericoideae</taxon>
        <taxon>Rhodoreae</taxon>
        <taxon>Rhododendron</taxon>
    </lineage>
</organism>
<name>A0ACC0PU22_RHOML</name>
<evidence type="ECO:0000313" key="2">
    <source>
        <dbReference type="Proteomes" id="UP001062846"/>
    </source>
</evidence>
<evidence type="ECO:0000313" key="1">
    <source>
        <dbReference type="EMBL" id="KAI8568502.1"/>
    </source>
</evidence>
<dbReference type="Proteomes" id="UP001062846">
    <property type="component" value="Chromosome 2"/>
</dbReference>
<reference evidence="1" key="1">
    <citation type="submission" date="2022-02" db="EMBL/GenBank/DDBJ databases">
        <title>Plant Genome Project.</title>
        <authorList>
            <person name="Zhang R.-G."/>
        </authorList>
    </citation>
    <scope>NUCLEOTIDE SEQUENCE</scope>
    <source>
        <strain evidence="1">AT1</strain>
    </source>
</reference>
<dbReference type="EMBL" id="CM046389">
    <property type="protein sequence ID" value="KAI8568502.1"/>
    <property type="molecule type" value="Genomic_DNA"/>
</dbReference>
<sequence length="127" mass="13283">MASSPPHPPINDTTLPLPPSDIPSSSIATSRDAGKAPAVEATILGGVLSTCVLRSSRRTLVVGGTSLKPDPPETEFDAPSDAGNEALPLFNADTYMPPVHIIGCRGSLRYRPSLSDVPPEASHRESE</sequence>
<gene>
    <name evidence="1" type="ORF">RHMOL_Rhmol02G0205100</name>
</gene>
<proteinExistence type="predicted"/>
<accession>A0ACC0PU22</accession>
<protein>
    <submittedName>
        <fullName evidence="1">Uncharacterized protein</fullName>
    </submittedName>
</protein>
<keyword evidence="2" id="KW-1185">Reference proteome</keyword>
<comment type="caution">
    <text evidence="1">The sequence shown here is derived from an EMBL/GenBank/DDBJ whole genome shotgun (WGS) entry which is preliminary data.</text>
</comment>